<evidence type="ECO:0000313" key="3">
    <source>
        <dbReference type="Proteomes" id="UP000325273"/>
    </source>
</evidence>
<reference evidence="2 3" key="1">
    <citation type="submission" date="2019-08" db="EMBL/GenBank/DDBJ databases">
        <title>Paraburkholderia sp. DCY113.</title>
        <authorList>
            <person name="Kang J."/>
        </authorList>
    </citation>
    <scope>NUCLEOTIDE SEQUENCE [LARGE SCALE GENOMIC DNA]</scope>
    <source>
        <strain evidence="2 3">DCY113</strain>
    </source>
</reference>
<keyword evidence="1" id="KW-0732">Signal</keyword>
<dbReference type="RefSeq" id="WP_149674251.1">
    <property type="nucleotide sequence ID" value="NZ_VTUZ01000032.1"/>
</dbReference>
<evidence type="ECO:0008006" key="4">
    <source>
        <dbReference type="Google" id="ProtNLM"/>
    </source>
</evidence>
<sequence>MMRTWAVFLAMFLLAGTCHADEAEEAGLRLADTTPAQQVDKPDYQFSVEPAFRVATMRPDDAMQTAERLSIDLAVQKAFAKDWKFNFADHLDLNGPQRFSGDPGAINTLKELYVNGRIGDDGQTLVDIGRVNMRLGVATGYNPTDYFRDNAVRSVTSVDPASLRENRLGTVMLRGQRVWTGGSVTALVAPKLASEPNDAAFAVDLGATNQNTRWLMAVSQHVIADLSPQFLLYSDGKPGSSPQFGVNLTHLLNKACVGYVEWTGGRSPSTLARALQQPESDVAFRWQMSTGLTCTTTHNLSVTFEYEHDGAALDKAGWEALQKGPPQQYLAYRNLANAQQDPTTRDNLFLMLRWQDAFVPRLDLSGFIRMSLADHSRLTWLEARYHFTRTDVALQWQLNSGSNLSEFGALPQHTLWQVLVKHYF</sequence>
<protein>
    <recommendedName>
        <fullName evidence="4">Alginate export domain-containing protein</fullName>
    </recommendedName>
</protein>
<gene>
    <name evidence="2" type="ORF">FVF58_34780</name>
</gene>
<feature type="signal peptide" evidence="1">
    <location>
        <begin position="1"/>
        <end position="20"/>
    </location>
</feature>
<evidence type="ECO:0000313" key="2">
    <source>
        <dbReference type="EMBL" id="KAA1003847.1"/>
    </source>
</evidence>
<dbReference type="EMBL" id="VTUZ01000032">
    <property type="protein sequence ID" value="KAA1003847.1"/>
    <property type="molecule type" value="Genomic_DNA"/>
</dbReference>
<organism evidence="2 3">
    <name type="scientific">Paraburkholderia panacisoli</name>
    <dbReference type="NCBI Taxonomy" id="2603818"/>
    <lineage>
        <taxon>Bacteria</taxon>
        <taxon>Pseudomonadati</taxon>
        <taxon>Pseudomonadota</taxon>
        <taxon>Betaproteobacteria</taxon>
        <taxon>Burkholderiales</taxon>
        <taxon>Burkholderiaceae</taxon>
        <taxon>Paraburkholderia</taxon>
    </lineage>
</organism>
<keyword evidence="3" id="KW-1185">Reference proteome</keyword>
<feature type="chain" id="PRO_5022976714" description="Alginate export domain-containing protein" evidence="1">
    <location>
        <begin position="21"/>
        <end position="424"/>
    </location>
</feature>
<evidence type="ECO:0000256" key="1">
    <source>
        <dbReference type="SAM" id="SignalP"/>
    </source>
</evidence>
<name>A0A5B0GK68_9BURK</name>
<comment type="caution">
    <text evidence="2">The sequence shown here is derived from an EMBL/GenBank/DDBJ whole genome shotgun (WGS) entry which is preliminary data.</text>
</comment>
<dbReference type="Proteomes" id="UP000325273">
    <property type="component" value="Unassembled WGS sequence"/>
</dbReference>
<dbReference type="AlphaFoldDB" id="A0A5B0GK68"/>
<accession>A0A5B0GK68</accession>
<proteinExistence type="predicted"/>